<feature type="compositionally biased region" description="Polar residues" evidence="1">
    <location>
        <begin position="313"/>
        <end position="343"/>
    </location>
</feature>
<feature type="transmembrane region" description="Helical" evidence="2">
    <location>
        <begin position="119"/>
        <end position="139"/>
    </location>
</feature>
<gene>
    <name evidence="3" type="primary">Bm10573</name>
    <name evidence="3" type="ORF">BM_Bm10573</name>
</gene>
<evidence type="ECO:0000256" key="1">
    <source>
        <dbReference type="SAM" id="MobiDB-lite"/>
    </source>
</evidence>
<proteinExistence type="predicted"/>
<keyword evidence="2" id="KW-0472">Membrane</keyword>
<dbReference type="OMA" id="ISFGMRL"/>
<name>A0A1I9GCX4_BRUMA</name>
<keyword evidence="2" id="KW-0812">Transmembrane</keyword>
<dbReference type="AlphaFoldDB" id="A0A1I9GCX4"/>
<evidence type="ECO:0000313" key="3">
    <source>
        <dbReference type="EMBL" id="CRZ25253.1"/>
    </source>
</evidence>
<feature type="region of interest" description="Disordered" evidence="1">
    <location>
        <begin position="313"/>
        <end position="384"/>
    </location>
</feature>
<dbReference type="EMBL" id="LN856998">
    <property type="protein sequence ID" value="CRZ25253.1"/>
    <property type="molecule type" value="Genomic_DNA"/>
</dbReference>
<feature type="compositionally biased region" description="Polar residues" evidence="1">
    <location>
        <begin position="363"/>
        <end position="382"/>
    </location>
</feature>
<keyword evidence="2" id="KW-1133">Transmembrane helix</keyword>
<evidence type="ECO:0000256" key="2">
    <source>
        <dbReference type="SAM" id="Phobius"/>
    </source>
</evidence>
<sequence length="456" mass="52098">MANFFVVSNQLLLSGSFRRNLYIPIFIDFISEQLRDSIENITENFPLILLLIRKTSQLLIKKYHKMSACYILSLKVVCLVIANAGLIIAIIIAAVHLGNEGNYRSAKEFLLQLQRVYDTAVYSLFDILIFFIITNLISFGMRLKVTMDSVNYITQQVDDQRKECEETVRRFVCDAFFVKKYYENKPTIFEPVETLSIQQAVSRHKEVRKERSIDETVKEISKQLKMLKKMNTVMNQPEAKLFDSNFVKLIEELNGTGQTIIGKDVSRIKQDKKLSRTQEGTNQAGRKYKSGYVDLTQYSIKDQKSRMIIDKTQLSAVKSPSSHQAKTSSQSRKSISPFSSTNRGFRAPSSKVAEKILGEDKTQSSLHRTSQNQVTVHLSTPSKKGAKMMKLLKPSKTTLPKSSISQNSLKSFSGYECCSTESSTQIYTDSVIKTPIKEESRENINQEMTKRMKMRR</sequence>
<reference evidence="3" key="1">
    <citation type="journal article" date="2007" name="Science">
        <title>Draft genome of the filarial nematode parasite Brugia malayi.</title>
        <authorList>
            <person name="Ghedin E."/>
            <person name="Wang S."/>
            <person name="Spiro D."/>
            <person name="Caler E."/>
            <person name="Zhao Q."/>
            <person name="Crabtree J."/>
            <person name="Allen J.E."/>
            <person name="Delcher A.L."/>
            <person name="Guiliano D.B."/>
            <person name="Miranda-Saavedra D."/>
            <person name="Angiuoli S.V."/>
            <person name="Creasy T."/>
            <person name="Amedeo P."/>
            <person name="Haas B."/>
            <person name="El-Sayed N.M."/>
            <person name="Wortman J.R."/>
            <person name="Feldblyum T."/>
            <person name="Tallon L."/>
            <person name="Schatz M."/>
            <person name="Shumway M."/>
            <person name="Koo H."/>
            <person name="Salzberg S.L."/>
            <person name="Schobel S."/>
            <person name="Pertea M."/>
            <person name="Pop M."/>
            <person name="White O."/>
            <person name="Barton G.J."/>
            <person name="Carlow C.K."/>
            <person name="Crawford M.J."/>
            <person name="Daub J."/>
            <person name="Dimmic M.W."/>
            <person name="Estes C.F."/>
            <person name="Foster J.M."/>
            <person name="Ganatra M."/>
            <person name="Gregory W.F."/>
            <person name="Johnson N.M."/>
            <person name="Jin J."/>
            <person name="Komuniecki R."/>
            <person name="Korf I."/>
            <person name="Kumar S."/>
            <person name="Laney S."/>
            <person name="Li B.W."/>
            <person name="Li W."/>
            <person name="Lindblom T.H."/>
            <person name="Lustigman S."/>
            <person name="Ma D."/>
            <person name="Maina C.V."/>
            <person name="Martin D.M."/>
            <person name="McCarter J.P."/>
            <person name="McReynolds L."/>
            <person name="Mitreva M."/>
            <person name="Nutman T.B."/>
            <person name="Parkinson J."/>
            <person name="Peregrin-Alvarez J.M."/>
            <person name="Poole C."/>
            <person name="Ren Q."/>
            <person name="Saunders L."/>
            <person name="Sluder A.E."/>
            <person name="Smith K."/>
            <person name="Stanke M."/>
            <person name="Unnasch T.R."/>
            <person name="Ware J."/>
            <person name="Wei A.D."/>
            <person name="Weil G."/>
            <person name="Williams D.J."/>
            <person name="Zhang Y."/>
            <person name="Williams S.A."/>
            <person name="Fraser-Liggett C."/>
            <person name="Slatko B."/>
            <person name="Blaxter M.L."/>
            <person name="Scott A.L."/>
        </authorList>
    </citation>
    <scope>NUCLEOTIDE SEQUENCE</scope>
    <source>
        <strain evidence="3">FR3</strain>
    </source>
</reference>
<reference evidence="3" key="2">
    <citation type="submission" date="2012-12" db="EMBL/GenBank/DDBJ databases">
        <authorList>
            <consortium name="WormBase Consortium"/>
            <person name="Ghedin E."/>
            <person name="Paulini M."/>
        </authorList>
    </citation>
    <scope>NUCLEOTIDE SEQUENCE</scope>
    <source>
        <strain evidence="3">FR3</strain>
    </source>
</reference>
<accession>A0A1I9GCX4</accession>
<organism evidence="3">
    <name type="scientific">Brugia malayi</name>
    <name type="common">Filarial nematode worm</name>
    <dbReference type="NCBI Taxonomy" id="6279"/>
    <lineage>
        <taxon>Eukaryota</taxon>
        <taxon>Metazoa</taxon>
        <taxon>Ecdysozoa</taxon>
        <taxon>Nematoda</taxon>
        <taxon>Chromadorea</taxon>
        <taxon>Rhabditida</taxon>
        <taxon>Spirurina</taxon>
        <taxon>Spiruromorpha</taxon>
        <taxon>Filarioidea</taxon>
        <taxon>Onchocercidae</taxon>
        <taxon>Brugia</taxon>
    </lineage>
</organism>
<feature type="compositionally biased region" description="Basic and acidic residues" evidence="1">
    <location>
        <begin position="352"/>
        <end position="362"/>
    </location>
</feature>
<protein>
    <submittedName>
        <fullName evidence="3">Bm10573</fullName>
    </submittedName>
</protein>
<feature type="transmembrane region" description="Helical" evidence="2">
    <location>
        <begin position="69"/>
        <end position="99"/>
    </location>
</feature>